<dbReference type="AlphaFoldDB" id="A0A1B6CYJ2"/>
<dbReference type="PROSITE" id="PS50831">
    <property type="entry name" value="SOHO"/>
    <property type="match status" value="1"/>
</dbReference>
<comment type="subcellular location">
    <subcellularLocation>
        <location evidence="1">Cell junction</location>
    </subcellularLocation>
</comment>
<feature type="non-terminal residue" evidence="5">
    <location>
        <position position="571"/>
    </location>
</feature>
<feature type="region of interest" description="Disordered" evidence="3">
    <location>
        <begin position="68"/>
        <end position="217"/>
    </location>
</feature>
<dbReference type="EMBL" id="GEDC01018746">
    <property type="protein sequence ID" value="JAS18552.1"/>
    <property type="molecule type" value="Transcribed_RNA"/>
</dbReference>
<feature type="region of interest" description="Disordered" evidence="3">
    <location>
        <begin position="520"/>
        <end position="571"/>
    </location>
</feature>
<evidence type="ECO:0000313" key="5">
    <source>
        <dbReference type="EMBL" id="JAS18552.1"/>
    </source>
</evidence>
<feature type="compositionally biased region" description="Basic and acidic residues" evidence="3">
    <location>
        <begin position="549"/>
        <end position="571"/>
    </location>
</feature>
<proteinExistence type="predicted"/>
<sequence length="571" mass="65527">KLENEFMGRVKERMNKLGLQMDDEVKEENKTEEQPQLPSDVHVRLGDEEADVNNLPKHLQEFLELTLAPPVETEETSGVWSPVGTPEAQRKEFNFKEVQKEESEKKKSESESEPGPAVWTPKSAGASPTLEKKTFRTVSFESPKSARKVYNQQSSQEEVKPPTDLPIEWKKGPDTSFTSRTATNREENTQSRLVTSHSAPDTSIAATESKLPRAQNPTITLLQKAREGQLPRGAHYLEADAINRDRDNKSPTAFPNEIIYSIRKEYESETEDKKPKKIVELGPRKFEGIGPTTKEGVPTVLRSEMMMYSQEVKDVNQQKWYKRMYDSLHKTEKDKDSVTIRYKTPQRGRYPYTSPGGYLSEPEHLGGGYDSDYISSKYATLDRRRIRNKENDYPSSTMPRNKGYGNAVKHAVGVYKNQPGRIEDYEPGNSSIAEKETKQWWDEVMDIFDGQFEQTKKSSPYPQNITTTRNSKPYMTYALKESGYESDSTLLFKRRDEQQQQLSPAEQKTIYKTIQKGGEVPLHGLRKPAPERPKEPNMGRPISTNLRENYVKDRQPESPHRYVESEVTIHY</sequence>
<feature type="region of interest" description="Disordered" evidence="3">
    <location>
        <begin position="18"/>
        <end position="40"/>
    </location>
</feature>
<name>A0A1B6CYJ2_9HEMI</name>
<keyword evidence="2" id="KW-0965">Cell junction</keyword>
<feature type="compositionally biased region" description="Basic and acidic residues" evidence="3">
    <location>
        <begin position="157"/>
        <end position="173"/>
    </location>
</feature>
<evidence type="ECO:0000256" key="3">
    <source>
        <dbReference type="SAM" id="MobiDB-lite"/>
    </source>
</evidence>
<dbReference type="InterPro" id="IPR003127">
    <property type="entry name" value="SoHo_dom"/>
</dbReference>
<evidence type="ECO:0000259" key="4">
    <source>
        <dbReference type="PROSITE" id="PS50831"/>
    </source>
</evidence>
<feature type="compositionally biased region" description="Basic and acidic residues" evidence="3">
    <location>
        <begin position="528"/>
        <end position="537"/>
    </location>
</feature>
<evidence type="ECO:0000256" key="1">
    <source>
        <dbReference type="ARBA" id="ARBA00004282"/>
    </source>
</evidence>
<feature type="compositionally biased region" description="Polar residues" evidence="3">
    <location>
        <begin position="190"/>
        <end position="206"/>
    </location>
</feature>
<feature type="domain" description="SoHo" evidence="4">
    <location>
        <begin position="280"/>
        <end position="351"/>
    </location>
</feature>
<feature type="compositionally biased region" description="Basic and acidic residues" evidence="3">
    <location>
        <begin position="88"/>
        <end position="110"/>
    </location>
</feature>
<gene>
    <name evidence="5" type="ORF">g.41512</name>
</gene>
<feature type="non-terminal residue" evidence="5">
    <location>
        <position position="1"/>
    </location>
</feature>
<protein>
    <recommendedName>
        <fullName evidence="4">SoHo domain-containing protein</fullName>
    </recommendedName>
</protein>
<accession>A0A1B6CYJ2</accession>
<organism evidence="5">
    <name type="scientific">Clastoptera arizonana</name>
    <name type="common">Arizona spittle bug</name>
    <dbReference type="NCBI Taxonomy" id="38151"/>
    <lineage>
        <taxon>Eukaryota</taxon>
        <taxon>Metazoa</taxon>
        <taxon>Ecdysozoa</taxon>
        <taxon>Arthropoda</taxon>
        <taxon>Hexapoda</taxon>
        <taxon>Insecta</taxon>
        <taxon>Pterygota</taxon>
        <taxon>Neoptera</taxon>
        <taxon>Paraneoptera</taxon>
        <taxon>Hemiptera</taxon>
        <taxon>Auchenorrhyncha</taxon>
        <taxon>Cercopoidea</taxon>
        <taxon>Clastopteridae</taxon>
        <taxon>Clastoptera</taxon>
    </lineage>
</organism>
<reference evidence="5" key="1">
    <citation type="submission" date="2015-12" db="EMBL/GenBank/DDBJ databases">
        <title>De novo transcriptome assembly of four potential Pierce s Disease insect vectors from Arizona vineyards.</title>
        <authorList>
            <person name="Tassone E.E."/>
        </authorList>
    </citation>
    <scope>NUCLEOTIDE SEQUENCE</scope>
</reference>
<dbReference type="GO" id="GO:0070161">
    <property type="term" value="C:anchoring junction"/>
    <property type="evidence" value="ECO:0007669"/>
    <property type="project" value="UniProtKB-SubCell"/>
</dbReference>
<evidence type="ECO:0000256" key="2">
    <source>
        <dbReference type="ARBA" id="ARBA00022949"/>
    </source>
</evidence>